<keyword evidence="1" id="KW-0677">Repeat</keyword>
<gene>
    <name evidence="5" type="ORF">SAMN05660742_12068</name>
</gene>
<dbReference type="SUPFAM" id="SSF63520">
    <property type="entry name" value="PTS-regulatory domain, PRD"/>
    <property type="match status" value="2"/>
</dbReference>
<dbReference type="Pfam" id="PF03123">
    <property type="entry name" value="CAT_RBD"/>
    <property type="match status" value="1"/>
</dbReference>
<dbReference type="STRING" id="84035.SAMN05660742_12068"/>
<evidence type="ECO:0000256" key="2">
    <source>
        <dbReference type="ARBA" id="ARBA00023015"/>
    </source>
</evidence>
<sequence>MYRIVKVLNNNGLLTLDEANREIILLGKGIGFCKKNGERIDHIKDAKIYELVSRTNISALQMVNGIAPAYIEITARIIDEAELQFEKINHDILLPMADHIALAVKRAKEGKELPNPFHQDIMAMFPDEYKVAEKGRQIIKEISGTTISEDEAGYITLHIHAGLSDENVSEGLNTARLVKKTIGTIEAELKKTFIKNSLGYNRLVSHIRYMIVRIIKGERVNIDMENYAKQSFPEAYVLAQAICEDLAQELGRNVAQEEIGLLGMHIQRVL</sequence>
<dbReference type="Pfam" id="PF00874">
    <property type="entry name" value="PRD"/>
    <property type="match status" value="2"/>
</dbReference>
<dbReference type="AlphaFoldDB" id="A0A1H7C938"/>
<dbReference type="InterPro" id="IPR036634">
    <property type="entry name" value="PRD_sf"/>
</dbReference>
<evidence type="ECO:0000256" key="3">
    <source>
        <dbReference type="ARBA" id="ARBA00023163"/>
    </source>
</evidence>
<dbReference type="GO" id="GO:0006355">
    <property type="term" value="P:regulation of DNA-templated transcription"/>
    <property type="evidence" value="ECO:0007669"/>
    <property type="project" value="InterPro"/>
</dbReference>
<accession>A0A1H7C938</accession>
<dbReference type="Proteomes" id="UP000199662">
    <property type="component" value="Unassembled WGS sequence"/>
</dbReference>
<reference evidence="5 6" key="1">
    <citation type="submission" date="2016-10" db="EMBL/GenBank/DDBJ databases">
        <authorList>
            <person name="de Groot N.N."/>
        </authorList>
    </citation>
    <scope>NUCLEOTIDE SEQUENCE [LARGE SCALE GENOMIC DNA]</scope>
    <source>
        <strain evidence="5 6">DSM 2179</strain>
    </source>
</reference>
<dbReference type="SUPFAM" id="SSF50151">
    <property type="entry name" value="SacY-like RNA-binding domain"/>
    <property type="match status" value="1"/>
</dbReference>
<dbReference type="Gene3D" id="1.10.1790.10">
    <property type="entry name" value="PRD domain"/>
    <property type="match status" value="2"/>
</dbReference>
<keyword evidence="2" id="KW-0805">Transcription regulation</keyword>
<evidence type="ECO:0000313" key="6">
    <source>
        <dbReference type="Proteomes" id="UP000199662"/>
    </source>
</evidence>
<proteinExistence type="predicted"/>
<dbReference type="PROSITE" id="PS51372">
    <property type="entry name" value="PRD_2"/>
    <property type="match status" value="2"/>
</dbReference>
<dbReference type="GO" id="GO:0003723">
    <property type="term" value="F:RNA binding"/>
    <property type="evidence" value="ECO:0007669"/>
    <property type="project" value="InterPro"/>
</dbReference>
<evidence type="ECO:0000259" key="4">
    <source>
        <dbReference type="PROSITE" id="PS51372"/>
    </source>
</evidence>
<dbReference type="InterPro" id="IPR004341">
    <property type="entry name" value="CAT_RNA-bd_dom"/>
</dbReference>
<dbReference type="RefSeq" id="WP_091834427.1">
    <property type="nucleotide sequence ID" value="NZ_FNZK01000020.1"/>
</dbReference>
<dbReference type="EMBL" id="FNZK01000020">
    <property type="protein sequence ID" value="SEJ86383.1"/>
    <property type="molecule type" value="Genomic_DNA"/>
</dbReference>
<evidence type="ECO:0000313" key="5">
    <source>
        <dbReference type="EMBL" id="SEJ86383.1"/>
    </source>
</evidence>
<evidence type="ECO:0000256" key="1">
    <source>
        <dbReference type="ARBA" id="ARBA00022737"/>
    </source>
</evidence>
<keyword evidence="6" id="KW-1185">Reference proteome</keyword>
<dbReference type="SMART" id="SM01061">
    <property type="entry name" value="CAT_RBD"/>
    <property type="match status" value="1"/>
</dbReference>
<name>A0A1H7C938_9FIRM</name>
<organism evidence="5 6">
    <name type="scientific">Propionispira arboris</name>
    <dbReference type="NCBI Taxonomy" id="84035"/>
    <lineage>
        <taxon>Bacteria</taxon>
        <taxon>Bacillati</taxon>
        <taxon>Bacillota</taxon>
        <taxon>Negativicutes</taxon>
        <taxon>Selenomonadales</taxon>
        <taxon>Selenomonadaceae</taxon>
        <taxon>Propionispira</taxon>
    </lineage>
</organism>
<protein>
    <submittedName>
        <fullName evidence="5">Transcriptional antiterminator, BglG family</fullName>
    </submittedName>
</protein>
<keyword evidence="3" id="KW-0804">Transcription</keyword>
<dbReference type="PANTHER" id="PTHR30185">
    <property type="entry name" value="CRYPTIC BETA-GLUCOSIDE BGL OPERON ANTITERMINATOR"/>
    <property type="match status" value="1"/>
</dbReference>
<feature type="domain" description="PRD" evidence="4">
    <location>
        <begin position="65"/>
        <end position="169"/>
    </location>
</feature>
<dbReference type="InterPro" id="IPR011608">
    <property type="entry name" value="PRD"/>
</dbReference>
<dbReference type="Gene3D" id="2.30.24.10">
    <property type="entry name" value="CAT RNA-binding domain"/>
    <property type="match status" value="1"/>
</dbReference>
<dbReference type="InterPro" id="IPR036650">
    <property type="entry name" value="CAT_RNA-bd_dom_sf"/>
</dbReference>
<dbReference type="PANTHER" id="PTHR30185:SF18">
    <property type="entry name" value="TRANSCRIPTIONAL REGULATOR MTLR"/>
    <property type="match status" value="1"/>
</dbReference>
<feature type="domain" description="PRD" evidence="4">
    <location>
        <begin position="170"/>
        <end position="270"/>
    </location>
</feature>
<dbReference type="InterPro" id="IPR050661">
    <property type="entry name" value="BglG_antiterminators"/>
</dbReference>